<evidence type="ECO:0000256" key="1">
    <source>
        <dbReference type="SAM" id="MobiDB-lite"/>
    </source>
</evidence>
<organism evidence="2 3">
    <name type="scientific">Nocardia goodfellowii</name>
    <dbReference type="NCBI Taxonomy" id="882446"/>
    <lineage>
        <taxon>Bacteria</taxon>
        <taxon>Bacillati</taxon>
        <taxon>Actinomycetota</taxon>
        <taxon>Actinomycetes</taxon>
        <taxon>Mycobacteriales</taxon>
        <taxon>Nocardiaceae</taxon>
        <taxon>Nocardia</taxon>
    </lineage>
</organism>
<comment type="caution">
    <text evidence="2">The sequence shown here is derived from an EMBL/GenBank/DDBJ whole genome shotgun (WGS) entry which is preliminary data.</text>
</comment>
<reference evidence="2 3" key="1">
    <citation type="submission" date="2021-03" db="EMBL/GenBank/DDBJ databases">
        <title>Sequencing the genomes of 1000 actinobacteria strains.</title>
        <authorList>
            <person name="Klenk H.-P."/>
        </authorList>
    </citation>
    <scope>NUCLEOTIDE SEQUENCE [LARGE SCALE GENOMIC DNA]</scope>
    <source>
        <strain evidence="2 3">DSM 45516</strain>
    </source>
</reference>
<keyword evidence="3" id="KW-1185">Reference proteome</keyword>
<gene>
    <name evidence="2" type="ORF">BJ987_007281</name>
</gene>
<evidence type="ECO:0000313" key="3">
    <source>
        <dbReference type="Proteomes" id="UP001519325"/>
    </source>
</evidence>
<protein>
    <submittedName>
        <fullName evidence="2">Uncharacterized protein</fullName>
    </submittedName>
</protein>
<dbReference type="Proteomes" id="UP001519325">
    <property type="component" value="Unassembled WGS sequence"/>
</dbReference>
<sequence length="79" mass="8503">MVRTALAGADPDEPQRPVAAPRPDHLSVVTTTPEPDEYQVQVPGEPVLTAADIARLPPAARHRIAAYVHTQLADLEEMA</sequence>
<proteinExistence type="predicted"/>
<feature type="region of interest" description="Disordered" evidence="1">
    <location>
        <begin position="1"/>
        <end position="27"/>
    </location>
</feature>
<dbReference type="EMBL" id="JAGGMR010000001">
    <property type="protein sequence ID" value="MBP2194380.1"/>
    <property type="molecule type" value="Genomic_DNA"/>
</dbReference>
<dbReference type="RefSeq" id="WP_209897514.1">
    <property type="nucleotide sequence ID" value="NZ_JAGGMR010000001.1"/>
</dbReference>
<accession>A0ABS4QRQ4</accession>
<name>A0ABS4QRQ4_9NOCA</name>
<evidence type="ECO:0000313" key="2">
    <source>
        <dbReference type="EMBL" id="MBP2194380.1"/>
    </source>
</evidence>